<dbReference type="NCBIfam" id="TIGR01244">
    <property type="entry name" value="TIGR01244 family sulfur transferase"/>
    <property type="match status" value="1"/>
</dbReference>
<dbReference type="Pfam" id="PF04273">
    <property type="entry name" value="BLH_phosphatase"/>
    <property type="match status" value="1"/>
</dbReference>
<comment type="caution">
    <text evidence="2">The sequence shown here is derived from an EMBL/GenBank/DDBJ whole genome shotgun (WGS) entry which is preliminary data.</text>
</comment>
<dbReference type="Proteomes" id="UP001629244">
    <property type="component" value="Unassembled WGS sequence"/>
</dbReference>
<dbReference type="EMBL" id="JBELQC010000001">
    <property type="protein sequence ID" value="MFL9840278.1"/>
    <property type="molecule type" value="Genomic_DNA"/>
</dbReference>
<dbReference type="Gene3D" id="3.90.190.10">
    <property type="entry name" value="Protein tyrosine phosphatase superfamily"/>
    <property type="match status" value="1"/>
</dbReference>
<gene>
    <name evidence="2" type="ORF">ABS767_04820</name>
</gene>
<dbReference type="InterPro" id="IPR029021">
    <property type="entry name" value="Prot-tyrosine_phosphatase-like"/>
</dbReference>
<organism evidence="2 3">
    <name type="scientific">Sphingomonas plantiphila</name>
    <dbReference type="NCBI Taxonomy" id="3163295"/>
    <lineage>
        <taxon>Bacteria</taxon>
        <taxon>Pseudomonadati</taxon>
        <taxon>Pseudomonadota</taxon>
        <taxon>Alphaproteobacteria</taxon>
        <taxon>Sphingomonadales</taxon>
        <taxon>Sphingomonadaceae</taxon>
        <taxon>Sphingomonas</taxon>
    </lineage>
</organism>
<keyword evidence="2" id="KW-0808">Transferase</keyword>
<feature type="domain" description="Beta-lactamase hydrolase-like protein phosphatase-like" evidence="1">
    <location>
        <begin position="1"/>
        <end position="107"/>
    </location>
</feature>
<reference evidence="2 3" key="1">
    <citation type="submission" date="2024-06" db="EMBL/GenBank/DDBJ databases">
        <authorList>
            <person name="Kaempfer P."/>
            <person name="Viver T."/>
        </authorList>
    </citation>
    <scope>NUCLEOTIDE SEQUENCE [LARGE SCALE GENOMIC DNA]</scope>
    <source>
        <strain evidence="2 3">ST-64</strain>
    </source>
</reference>
<evidence type="ECO:0000313" key="3">
    <source>
        <dbReference type="Proteomes" id="UP001629244"/>
    </source>
</evidence>
<keyword evidence="3" id="KW-1185">Reference proteome</keyword>
<sequence length="141" mass="14840">MRRIDETISVSPQITPSEVNEIARAGFKTIVNNRPDEEEPGQPAGDAIRTVAETLGLSYHAIPVTHAGFSMPQVEAMRAAIEGAGGPVFAYCRSGTRSTNLWALAEASRGTDPETLVGKAANAGYDISGIRPMLDALSGQA</sequence>
<evidence type="ECO:0000313" key="2">
    <source>
        <dbReference type="EMBL" id="MFL9840278.1"/>
    </source>
</evidence>
<dbReference type="SUPFAM" id="SSF52799">
    <property type="entry name" value="(Phosphotyrosine protein) phosphatases II"/>
    <property type="match status" value="1"/>
</dbReference>
<dbReference type="CDD" id="cd14503">
    <property type="entry name" value="PTP-bact"/>
    <property type="match status" value="1"/>
</dbReference>
<proteinExistence type="predicted"/>
<evidence type="ECO:0000259" key="1">
    <source>
        <dbReference type="Pfam" id="PF04273"/>
    </source>
</evidence>
<name>A0ABW8YJN4_9SPHN</name>
<dbReference type="GO" id="GO:0016740">
    <property type="term" value="F:transferase activity"/>
    <property type="evidence" value="ECO:0007669"/>
    <property type="project" value="UniProtKB-KW"/>
</dbReference>
<protein>
    <submittedName>
        <fullName evidence="2">TIGR01244 family sulfur transferase</fullName>
    </submittedName>
</protein>
<dbReference type="InterPro" id="IPR005939">
    <property type="entry name" value="BLH_phosphatase-like"/>
</dbReference>
<accession>A0ABW8YJN4</accession>
<dbReference type="RefSeq" id="WP_408077222.1">
    <property type="nucleotide sequence ID" value="NZ_JBELQC010000001.1"/>
</dbReference>